<dbReference type="Pfam" id="PF25045">
    <property type="entry name" value="vWA_Ro60"/>
    <property type="match status" value="1"/>
</dbReference>
<name>A0AA96WW59_LEPBY</name>
<proteinExistence type="inferred from homology"/>
<dbReference type="InterPro" id="IPR008858">
    <property type="entry name" value="TROVE_dom"/>
</dbReference>
<evidence type="ECO:0000256" key="1">
    <source>
        <dbReference type="ARBA" id="ARBA00004496"/>
    </source>
</evidence>
<dbReference type="Pfam" id="PF05731">
    <property type="entry name" value="TROVE"/>
    <property type="match status" value="2"/>
</dbReference>
<reference evidence="8" key="1">
    <citation type="journal article" date="2023" name="Plants (Basel)">
        <title>Genomic Analysis of Leptolyngbya boryana CZ1 Reveals Efficient Carbon Fixation Modules.</title>
        <authorList>
            <person name="Bai X."/>
            <person name="Wang H."/>
            <person name="Cheng W."/>
            <person name="Wang J."/>
            <person name="Ma M."/>
            <person name="Hu H."/>
            <person name="Song Z."/>
            <person name="Ma H."/>
            <person name="Fan Y."/>
            <person name="Du C."/>
            <person name="Xu J."/>
        </authorList>
    </citation>
    <scope>NUCLEOTIDE SEQUENCE</scope>
    <source>
        <strain evidence="8">CZ1</strain>
    </source>
</reference>
<dbReference type="SUPFAM" id="SSF140864">
    <property type="entry name" value="TROVE domain-like"/>
    <property type="match status" value="1"/>
</dbReference>
<dbReference type="InterPro" id="IPR040322">
    <property type="entry name" value="TROVE2"/>
</dbReference>
<dbReference type="GO" id="GO:0046872">
    <property type="term" value="F:metal ion binding"/>
    <property type="evidence" value="ECO:0007669"/>
    <property type="project" value="UniProtKB-KW"/>
</dbReference>
<dbReference type="GO" id="GO:1990904">
    <property type="term" value="C:ribonucleoprotein complex"/>
    <property type="evidence" value="ECO:0007669"/>
    <property type="project" value="UniProtKB-KW"/>
</dbReference>
<dbReference type="InterPro" id="IPR056800">
    <property type="entry name" value="vWA_Ro60"/>
</dbReference>
<evidence type="ECO:0000256" key="6">
    <source>
        <dbReference type="ARBA" id="ARBA00023274"/>
    </source>
</evidence>
<dbReference type="GO" id="GO:0005737">
    <property type="term" value="C:cytoplasm"/>
    <property type="evidence" value="ECO:0007669"/>
    <property type="project" value="UniProtKB-SubCell"/>
</dbReference>
<feature type="domain" description="TROVE" evidence="7">
    <location>
        <begin position="58"/>
        <end position="395"/>
    </location>
</feature>
<accession>A0AA96WW59</accession>
<dbReference type="GO" id="GO:0003723">
    <property type="term" value="F:RNA binding"/>
    <property type="evidence" value="ECO:0007669"/>
    <property type="project" value="UniProtKB-KW"/>
</dbReference>
<dbReference type="PANTHER" id="PTHR14202">
    <property type="entry name" value="60 KDA RIBONUCLEOPROTEIN SSA/RO"/>
    <property type="match status" value="1"/>
</dbReference>
<comment type="similarity">
    <text evidence="2">Belongs to the Ro 60 kDa family.</text>
</comment>
<comment type="subcellular location">
    <subcellularLocation>
        <location evidence="1">Cytoplasm</location>
    </subcellularLocation>
</comment>
<keyword evidence="4" id="KW-0479">Metal-binding</keyword>
<keyword evidence="5" id="KW-0694">RNA-binding</keyword>
<dbReference type="RefSeq" id="WP_316427559.1">
    <property type="nucleotide sequence ID" value="NZ_CP130144.1"/>
</dbReference>
<evidence type="ECO:0000256" key="2">
    <source>
        <dbReference type="ARBA" id="ARBA00007814"/>
    </source>
</evidence>
<protein>
    <submittedName>
        <fullName evidence="8">TROVE domain-containing protein</fullName>
    </submittedName>
</protein>
<dbReference type="InterPro" id="IPR036465">
    <property type="entry name" value="vWFA_dom_sf"/>
</dbReference>
<dbReference type="Gene3D" id="3.40.50.410">
    <property type="entry name" value="von Willebrand factor, type A domain"/>
    <property type="match status" value="1"/>
</dbReference>
<evidence type="ECO:0000259" key="7">
    <source>
        <dbReference type="PROSITE" id="PS50988"/>
    </source>
</evidence>
<evidence type="ECO:0000256" key="3">
    <source>
        <dbReference type="ARBA" id="ARBA00022490"/>
    </source>
</evidence>
<sequence>MRVIAFQAGDMGATPILPISKCCPDGLKEVVMTYKFFVQNKTQTPQSQPIPGREADMIQGRSDGWMFKADFWSVLRRCLLIGTAQGAYYAGKQELTGEFVEVLKQAIALNPDRVASEILYASDGRAINNSAPLLALVLLSMGETVEAKHAFQSIFPQVVRTGSHFYEWLSYTKAMRGFGKIVREAGKSWLSNPDAKGLAYQLLKYQQRQGFSHRDALRLFHVKPPTEDHDQLFQWVIQGWENLPQEIPSDALAQIWWYEWLKRNPERTHEAIAKGRLTHEMAAPVGKMDKRAWQLLFNDMPIGAMLRNLGSLTELDVLTADNRDNLKRVAKVLNSAEHLRKGRIHPIDVLKALKTYQSGGQLGRSQKTWQPVPRIVDILEQALELSFEVIQPTGKVFLHAIDVSGSMSYYGVSSIGLTCCEIATTMALATAKAEPHYVIRGFATDFRDLKITARDSFSDAIAKASNQNFGGTDASVAYEWAIKHKFKADVFCFWTDCESWAGRKHPSQALAEYRRKVNPGAKAVYVTLAPYNISLIDPQDSMSWDIAGFDPGTPRLIQMIAAGEL</sequence>
<dbReference type="PROSITE" id="PS50988">
    <property type="entry name" value="TROVE"/>
    <property type="match status" value="1"/>
</dbReference>
<dbReference type="PANTHER" id="PTHR14202:SF0">
    <property type="entry name" value="RNA-BINDING PROTEIN RO60"/>
    <property type="match status" value="1"/>
</dbReference>
<evidence type="ECO:0000313" key="8">
    <source>
        <dbReference type="EMBL" id="WNZ46408.1"/>
    </source>
</evidence>
<dbReference type="InterPro" id="IPR037214">
    <property type="entry name" value="TROVE_dom_sf"/>
</dbReference>
<keyword evidence="6" id="KW-0687">Ribonucleoprotein</keyword>
<evidence type="ECO:0000256" key="5">
    <source>
        <dbReference type="ARBA" id="ARBA00022884"/>
    </source>
</evidence>
<organism evidence="8">
    <name type="scientific">Leptolyngbya boryana CZ1</name>
    <dbReference type="NCBI Taxonomy" id="3060204"/>
    <lineage>
        <taxon>Bacteria</taxon>
        <taxon>Bacillati</taxon>
        <taxon>Cyanobacteriota</taxon>
        <taxon>Cyanophyceae</taxon>
        <taxon>Leptolyngbyales</taxon>
        <taxon>Leptolyngbyaceae</taxon>
        <taxon>Leptolyngbya group</taxon>
        <taxon>Leptolyngbya</taxon>
    </lineage>
</organism>
<gene>
    <name evidence="8" type="ORF">Q2T42_00975</name>
</gene>
<keyword evidence="3" id="KW-0963">Cytoplasm</keyword>
<dbReference type="SUPFAM" id="SSF53300">
    <property type="entry name" value="vWA-like"/>
    <property type="match status" value="1"/>
</dbReference>
<reference evidence="8" key="2">
    <citation type="submission" date="2023-07" db="EMBL/GenBank/DDBJ databases">
        <authorList>
            <person name="Bai X.-H."/>
            <person name="Wang H.-H."/>
            <person name="Wang J."/>
            <person name="Ma M.-Y."/>
            <person name="Hu H.-H."/>
            <person name="Song Z.-L."/>
            <person name="Ma H.-G."/>
            <person name="Fan Y."/>
            <person name="Du C.-Y."/>
            <person name="Xu J.-C."/>
        </authorList>
    </citation>
    <scope>NUCLEOTIDE SEQUENCE</scope>
    <source>
        <strain evidence="8">CZ1</strain>
    </source>
</reference>
<dbReference type="EMBL" id="CP130144">
    <property type="protein sequence ID" value="WNZ46408.1"/>
    <property type="molecule type" value="Genomic_DNA"/>
</dbReference>
<evidence type="ECO:0000256" key="4">
    <source>
        <dbReference type="ARBA" id="ARBA00022723"/>
    </source>
</evidence>
<dbReference type="AlphaFoldDB" id="A0AA96WW59"/>